<sequence length="123" mass="14256">MEYCPSLTWVEQRGAFIPNIKPPKNWKTGVERFYKEGGKEKIERDTKNFSDSLETILGKPELKLRWDKEQGLDGISLGVQEGIYLNENECWQEHNLGTKSSLIAIGIILNYYKELSKYIRTSI</sequence>
<name>X1LME6_9ZZZZ</name>
<protein>
    <submittedName>
        <fullName evidence="1">Uncharacterized protein</fullName>
    </submittedName>
</protein>
<organism evidence="1">
    <name type="scientific">marine sediment metagenome</name>
    <dbReference type="NCBI Taxonomy" id="412755"/>
    <lineage>
        <taxon>unclassified sequences</taxon>
        <taxon>metagenomes</taxon>
        <taxon>ecological metagenomes</taxon>
    </lineage>
</organism>
<evidence type="ECO:0000313" key="1">
    <source>
        <dbReference type="EMBL" id="GAI06976.1"/>
    </source>
</evidence>
<dbReference type="AlphaFoldDB" id="X1LME6"/>
<dbReference type="EMBL" id="BARV01011360">
    <property type="protein sequence ID" value="GAI06976.1"/>
    <property type="molecule type" value="Genomic_DNA"/>
</dbReference>
<comment type="caution">
    <text evidence="1">The sequence shown here is derived from an EMBL/GenBank/DDBJ whole genome shotgun (WGS) entry which is preliminary data.</text>
</comment>
<gene>
    <name evidence="1" type="ORF">S06H3_21580</name>
</gene>
<reference evidence="1" key="1">
    <citation type="journal article" date="2014" name="Front. Microbiol.">
        <title>High frequency of phylogenetically diverse reductive dehalogenase-homologous genes in deep subseafloor sedimentary metagenomes.</title>
        <authorList>
            <person name="Kawai M."/>
            <person name="Futagami T."/>
            <person name="Toyoda A."/>
            <person name="Takaki Y."/>
            <person name="Nishi S."/>
            <person name="Hori S."/>
            <person name="Arai W."/>
            <person name="Tsubouchi T."/>
            <person name="Morono Y."/>
            <person name="Uchiyama I."/>
            <person name="Ito T."/>
            <person name="Fujiyama A."/>
            <person name="Inagaki F."/>
            <person name="Takami H."/>
        </authorList>
    </citation>
    <scope>NUCLEOTIDE SEQUENCE</scope>
    <source>
        <strain evidence="1">Expedition CK06-06</strain>
    </source>
</reference>
<accession>X1LME6</accession>
<proteinExistence type="predicted"/>